<gene>
    <name evidence="1" type="ORF">BCR41DRAFT_383492</name>
</gene>
<accession>A0A1Y2GZN3</accession>
<protein>
    <submittedName>
        <fullName evidence="1">Uncharacterized protein</fullName>
    </submittedName>
</protein>
<keyword evidence="2" id="KW-1185">Reference proteome</keyword>
<dbReference type="PANTHER" id="PTHR28230:SF1">
    <property type="entry name" value="MITOCHONDRIAL IMPORT PROTEIN 2"/>
    <property type="match status" value="1"/>
</dbReference>
<dbReference type="Proteomes" id="UP000193648">
    <property type="component" value="Unassembled WGS sequence"/>
</dbReference>
<dbReference type="GO" id="GO:0005741">
    <property type="term" value="C:mitochondrial outer membrane"/>
    <property type="evidence" value="ECO:0007669"/>
    <property type="project" value="TreeGrafter"/>
</dbReference>
<dbReference type="PANTHER" id="PTHR28230">
    <property type="entry name" value="CHROMOSOME 1, WHOLE GENOME SHOTGUN SEQUENCE"/>
    <property type="match status" value="1"/>
</dbReference>
<dbReference type="GO" id="GO:0045040">
    <property type="term" value="P:protein insertion into mitochondrial outer membrane"/>
    <property type="evidence" value="ECO:0007669"/>
    <property type="project" value="InterPro"/>
</dbReference>
<dbReference type="GeneID" id="33569315"/>
<dbReference type="AlphaFoldDB" id="A0A1Y2GZN3"/>
<name>A0A1Y2GZN3_9FUNG</name>
<proteinExistence type="predicted"/>
<dbReference type="InterPro" id="IPR037652">
    <property type="entry name" value="Mim2"/>
</dbReference>
<comment type="caution">
    <text evidence="1">The sequence shown here is derived from an EMBL/GenBank/DDBJ whole genome shotgun (WGS) entry which is preliminary data.</text>
</comment>
<dbReference type="EMBL" id="MCFF01000003">
    <property type="protein sequence ID" value="ORZ27768.1"/>
    <property type="molecule type" value="Genomic_DNA"/>
</dbReference>
<organism evidence="1 2">
    <name type="scientific">Lobosporangium transversale</name>
    <dbReference type="NCBI Taxonomy" id="64571"/>
    <lineage>
        <taxon>Eukaryota</taxon>
        <taxon>Fungi</taxon>
        <taxon>Fungi incertae sedis</taxon>
        <taxon>Mucoromycota</taxon>
        <taxon>Mortierellomycotina</taxon>
        <taxon>Mortierellomycetes</taxon>
        <taxon>Mortierellales</taxon>
        <taxon>Mortierellaceae</taxon>
        <taxon>Lobosporangium</taxon>
    </lineage>
</organism>
<sequence>MSEQPLPTTSDGYIDIDATSAGAGTATDTLTQRIWDIDDQLTNDIDSIDGDSDISEFSTTSTRDIQREWDENMEQGRQLLAFVIVPFVGRWLGKKVSYWIWTRFLQHHYKFRSIGM</sequence>
<dbReference type="STRING" id="64571.A0A1Y2GZN3"/>
<dbReference type="RefSeq" id="XP_021885471.1">
    <property type="nucleotide sequence ID" value="XM_022027472.1"/>
</dbReference>
<evidence type="ECO:0000313" key="1">
    <source>
        <dbReference type="EMBL" id="ORZ27768.1"/>
    </source>
</evidence>
<dbReference type="OrthoDB" id="5555533at2759"/>
<reference evidence="1 2" key="1">
    <citation type="submission" date="2016-07" db="EMBL/GenBank/DDBJ databases">
        <title>Pervasive Adenine N6-methylation of Active Genes in Fungi.</title>
        <authorList>
            <consortium name="DOE Joint Genome Institute"/>
            <person name="Mondo S.J."/>
            <person name="Dannebaum R.O."/>
            <person name="Kuo R.C."/>
            <person name="Labutti K."/>
            <person name="Haridas S."/>
            <person name="Kuo A."/>
            <person name="Salamov A."/>
            <person name="Ahrendt S.R."/>
            <person name="Lipzen A."/>
            <person name="Sullivan W."/>
            <person name="Andreopoulos W.B."/>
            <person name="Clum A."/>
            <person name="Lindquist E."/>
            <person name="Daum C."/>
            <person name="Ramamoorthy G.K."/>
            <person name="Gryganskyi A."/>
            <person name="Culley D."/>
            <person name="Magnuson J.K."/>
            <person name="James T.Y."/>
            <person name="O'Malley M.A."/>
            <person name="Stajich J.E."/>
            <person name="Spatafora J.W."/>
            <person name="Visel A."/>
            <person name="Grigoriev I.V."/>
        </authorList>
    </citation>
    <scope>NUCLEOTIDE SEQUENCE [LARGE SCALE GENOMIC DNA]</scope>
    <source>
        <strain evidence="1 2">NRRL 3116</strain>
    </source>
</reference>
<dbReference type="GO" id="GO:0070096">
    <property type="term" value="P:mitochondrial outer membrane translocase complex assembly"/>
    <property type="evidence" value="ECO:0007669"/>
    <property type="project" value="InterPro"/>
</dbReference>
<evidence type="ECO:0000313" key="2">
    <source>
        <dbReference type="Proteomes" id="UP000193648"/>
    </source>
</evidence>
<dbReference type="InParanoid" id="A0A1Y2GZN3"/>
<dbReference type="Pfam" id="PF19117">
    <property type="entry name" value="Mim2"/>
    <property type="match status" value="1"/>
</dbReference>